<reference evidence="5 6" key="1">
    <citation type="journal article" date="2017" name="Genome Biol. Evol.">
        <title>Population Structure and Local Adaptation of MAC Lung Disease Agent Mycobacterium avium subsp. hominissuis.</title>
        <authorList>
            <person name="Yano H."/>
            <person name="Iwamoto T."/>
            <person name="Nishiuchi Y."/>
            <person name="Nakajima C."/>
            <person name="Starkova D.A."/>
            <person name="Mokrousov I."/>
            <person name="Narvskaya O."/>
            <person name="Yoshida S."/>
            <person name="Arikawa K."/>
            <person name="Nakanishi N."/>
            <person name="Osaki K."/>
            <person name="Nakagawa I."/>
            <person name="Ato M."/>
            <person name="Suzuki Y."/>
            <person name="Maruyama F."/>
        </authorList>
    </citation>
    <scope>NUCLEOTIDE SEQUENCE [LARGE SCALE GENOMIC DNA]</scope>
    <source>
        <strain evidence="5 6">OCU466</strain>
    </source>
</reference>
<dbReference type="Proteomes" id="UP000218842">
    <property type="component" value="Unassembled WGS sequence"/>
</dbReference>
<protein>
    <submittedName>
        <fullName evidence="5">Cell division protein FtsK</fullName>
    </submittedName>
</protein>
<keyword evidence="1" id="KW-0547">Nucleotide-binding</keyword>
<dbReference type="GO" id="GO:0003677">
    <property type="term" value="F:DNA binding"/>
    <property type="evidence" value="ECO:0007669"/>
    <property type="project" value="InterPro"/>
</dbReference>
<accession>A0A2A3L4X1</accession>
<evidence type="ECO:0000256" key="3">
    <source>
        <dbReference type="SAM" id="Phobius"/>
    </source>
</evidence>
<feature type="domain" description="FtsK" evidence="4">
    <location>
        <begin position="227"/>
        <end position="413"/>
    </location>
</feature>
<feature type="region of interest" description="Disordered" evidence="2">
    <location>
        <begin position="554"/>
        <end position="580"/>
    </location>
</feature>
<keyword evidence="5" id="KW-0131">Cell cycle</keyword>
<feature type="transmembrane region" description="Helical" evidence="3">
    <location>
        <begin position="54"/>
        <end position="73"/>
    </location>
</feature>
<dbReference type="GO" id="GO:0005524">
    <property type="term" value="F:ATP binding"/>
    <property type="evidence" value="ECO:0007669"/>
    <property type="project" value="UniProtKB-UniRule"/>
</dbReference>
<evidence type="ECO:0000313" key="5">
    <source>
        <dbReference type="EMBL" id="PBJ31874.1"/>
    </source>
</evidence>
<sequence length="580" mass="63996">MSPDSSNHRQPNHAHAYWQLPSRSLTGGCLVVIGLGMLMYLWGRLGHPAVWEPLSLLWPVGIAAFAVGLGFVIQKPPPPHQLPPTPGAGEPPIPVVVAEPPPSYGNADLDRVKQVVMSSNLPLELLPDESDIDAKGVLQAYKLIATRPGYFGDKRASTIVITKLETAVDGDWEVDVDPKRDIVSAARKTPFPQFIPPPEPTWIATSAADATAHYRHFKFRLGVNERNEPLEYSPIDFPHMLVIGGTGAGKSVFVRTFLEPFRAAGWPLFISDGKKSDYASLGMVAQVVMISSDTAEHVRLLHAVAEEIHRRADIAQQRKIQHDPDPFAFAPWLVILDEFASVRADVEGLYSAFEDKDSGYLADFLYVARKGREFRVHMVLLTQDLYDKTIPGDARGNFKLIVSLGAPAEMTLKKAFPRELQDKARRLGQRITAHGRGLVADPEAATVVEFQGYFGYTPGKDIEGPDAPEVLRPAWRSYRDNVSNRIPRLYSRQWFAIEKPEDLDEPISVLNSLPMVNLDNPDGTPNPAMLQYDKKHPSYNGLGRSADHRGALLELNPPTAQNPLATTDMAGGEQVPNSDD</sequence>
<name>A0A2A3L4X1_MYCAV</name>
<dbReference type="EMBL" id="LBGZ01000119">
    <property type="protein sequence ID" value="PBJ31874.1"/>
    <property type="molecule type" value="Genomic_DNA"/>
</dbReference>
<evidence type="ECO:0000256" key="1">
    <source>
        <dbReference type="PROSITE-ProRule" id="PRU00289"/>
    </source>
</evidence>
<keyword evidence="5" id="KW-0132">Cell division</keyword>
<dbReference type="Pfam" id="PF01580">
    <property type="entry name" value="FtsK_SpoIIIE"/>
    <property type="match status" value="1"/>
</dbReference>
<evidence type="ECO:0000256" key="2">
    <source>
        <dbReference type="SAM" id="MobiDB-lite"/>
    </source>
</evidence>
<keyword evidence="3" id="KW-0812">Transmembrane</keyword>
<dbReference type="Gene3D" id="3.40.50.300">
    <property type="entry name" value="P-loop containing nucleotide triphosphate hydrolases"/>
    <property type="match status" value="1"/>
</dbReference>
<keyword evidence="3" id="KW-1133">Transmembrane helix</keyword>
<dbReference type="PROSITE" id="PS50901">
    <property type="entry name" value="FTSK"/>
    <property type="match status" value="1"/>
</dbReference>
<evidence type="ECO:0000259" key="4">
    <source>
        <dbReference type="PROSITE" id="PS50901"/>
    </source>
</evidence>
<dbReference type="InterPro" id="IPR027417">
    <property type="entry name" value="P-loop_NTPase"/>
</dbReference>
<dbReference type="GO" id="GO:0051301">
    <property type="term" value="P:cell division"/>
    <property type="evidence" value="ECO:0007669"/>
    <property type="project" value="UniProtKB-KW"/>
</dbReference>
<dbReference type="AlphaFoldDB" id="A0A2A3L4X1"/>
<feature type="binding site" evidence="1">
    <location>
        <begin position="244"/>
        <end position="251"/>
    </location>
    <ligand>
        <name>ATP</name>
        <dbReference type="ChEBI" id="CHEBI:30616"/>
    </ligand>
</feature>
<organism evidence="5 6">
    <name type="scientific">Mycobacterium avium subsp. hominissuis</name>
    <dbReference type="NCBI Taxonomy" id="439334"/>
    <lineage>
        <taxon>Bacteria</taxon>
        <taxon>Bacillati</taxon>
        <taxon>Actinomycetota</taxon>
        <taxon>Actinomycetes</taxon>
        <taxon>Mycobacteriales</taxon>
        <taxon>Mycobacteriaceae</taxon>
        <taxon>Mycobacterium</taxon>
        <taxon>Mycobacterium avium complex (MAC)</taxon>
    </lineage>
</organism>
<proteinExistence type="predicted"/>
<evidence type="ECO:0000313" key="6">
    <source>
        <dbReference type="Proteomes" id="UP000218842"/>
    </source>
</evidence>
<feature type="transmembrane region" description="Helical" evidence="3">
    <location>
        <begin position="20"/>
        <end position="42"/>
    </location>
</feature>
<keyword evidence="3" id="KW-0472">Membrane</keyword>
<dbReference type="SUPFAM" id="SSF52540">
    <property type="entry name" value="P-loop containing nucleoside triphosphate hydrolases"/>
    <property type="match status" value="1"/>
</dbReference>
<keyword evidence="1" id="KW-0067">ATP-binding</keyword>
<gene>
    <name evidence="5" type="ORF">XV03_18640</name>
</gene>
<dbReference type="CDD" id="cd01127">
    <property type="entry name" value="TrwB_TraG_TraD_VirD4"/>
    <property type="match status" value="1"/>
</dbReference>
<comment type="caution">
    <text evidence="5">The sequence shown here is derived from an EMBL/GenBank/DDBJ whole genome shotgun (WGS) entry which is preliminary data.</text>
</comment>
<dbReference type="InterPro" id="IPR002543">
    <property type="entry name" value="FtsK_dom"/>
</dbReference>